<name>A0ABV7TL42_9RHOB</name>
<evidence type="ECO:0000256" key="1">
    <source>
        <dbReference type="SAM" id="MobiDB-lite"/>
    </source>
</evidence>
<gene>
    <name evidence="2" type="ORF">ACFORG_19975</name>
</gene>
<protein>
    <submittedName>
        <fullName evidence="2">Uncharacterized protein</fullName>
    </submittedName>
</protein>
<reference evidence="3" key="1">
    <citation type="journal article" date="2019" name="Int. J. Syst. Evol. Microbiol.">
        <title>The Global Catalogue of Microorganisms (GCM) 10K type strain sequencing project: providing services to taxonomists for standard genome sequencing and annotation.</title>
        <authorList>
            <consortium name="The Broad Institute Genomics Platform"/>
            <consortium name="The Broad Institute Genome Sequencing Center for Infectious Disease"/>
            <person name="Wu L."/>
            <person name="Ma J."/>
        </authorList>
    </citation>
    <scope>NUCLEOTIDE SEQUENCE [LARGE SCALE GENOMIC DNA]</scope>
    <source>
        <strain evidence="3">KCTC 42911</strain>
    </source>
</reference>
<dbReference type="RefSeq" id="WP_386737333.1">
    <property type="nucleotide sequence ID" value="NZ_JBHRXI010000029.1"/>
</dbReference>
<feature type="region of interest" description="Disordered" evidence="1">
    <location>
        <begin position="1"/>
        <end position="80"/>
    </location>
</feature>
<evidence type="ECO:0000313" key="2">
    <source>
        <dbReference type="EMBL" id="MFC3616035.1"/>
    </source>
</evidence>
<organism evidence="2 3">
    <name type="scientific">Lutimaribacter marinistellae</name>
    <dbReference type="NCBI Taxonomy" id="1820329"/>
    <lineage>
        <taxon>Bacteria</taxon>
        <taxon>Pseudomonadati</taxon>
        <taxon>Pseudomonadota</taxon>
        <taxon>Alphaproteobacteria</taxon>
        <taxon>Rhodobacterales</taxon>
        <taxon>Roseobacteraceae</taxon>
        <taxon>Lutimaribacter</taxon>
    </lineage>
</organism>
<dbReference type="EMBL" id="JBHRXI010000029">
    <property type="protein sequence ID" value="MFC3616035.1"/>
    <property type="molecule type" value="Genomic_DNA"/>
</dbReference>
<sequence>MPELDERVSPTLRNAPYPQLQPLDETLGPAVDPLSEAEELESRLSPRVQSLQSRARGLQTPVIDPEARDRLKRGIEQPEI</sequence>
<proteinExistence type="predicted"/>
<comment type="caution">
    <text evidence="2">The sequence shown here is derived from an EMBL/GenBank/DDBJ whole genome shotgun (WGS) entry which is preliminary data.</text>
</comment>
<accession>A0ABV7TL42</accession>
<evidence type="ECO:0000313" key="3">
    <source>
        <dbReference type="Proteomes" id="UP001595629"/>
    </source>
</evidence>
<keyword evidence="3" id="KW-1185">Reference proteome</keyword>
<feature type="compositionally biased region" description="Basic and acidic residues" evidence="1">
    <location>
        <begin position="65"/>
        <end position="80"/>
    </location>
</feature>
<dbReference type="Proteomes" id="UP001595629">
    <property type="component" value="Unassembled WGS sequence"/>
</dbReference>